<name>A0A1M6EI31_9FLAO</name>
<reference evidence="3" key="1">
    <citation type="submission" date="2016-11" db="EMBL/GenBank/DDBJ databases">
        <authorList>
            <person name="Varghese N."/>
            <person name="Submissions S."/>
        </authorList>
    </citation>
    <scope>NUCLEOTIDE SEQUENCE [LARGE SCALE GENOMIC DNA]</scope>
    <source>
        <strain evidence="3">DSM 22623</strain>
    </source>
</reference>
<evidence type="ECO:0000256" key="1">
    <source>
        <dbReference type="SAM" id="SignalP"/>
    </source>
</evidence>
<dbReference type="OrthoDB" id="1159396at2"/>
<proteinExistence type="predicted"/>
<dbReference type="Proteomes" id="UP000184432">
    <property type="component" value="Unassembled WGS sequence"/>
</dbReference>
<organism evidence="2 3">
    <name type="scientific">Aquimarina spongiae</name>
    <dbReference type="NCBI Taxonomy" id="570521"/>
    <lineage>
        <taxon>Bacteria</taxon>
        <taxon>Pseudomonadati</taxon>
        <taxon>Bacteroidota</taxon>
        <taxon>Flavobacteriia</taxon>
        <taxon>Flavobacteriales</taxon>
        <taxon>Flavobacteriaceae</taxon>
        <taxon>Aquimarina</taxon>
    </lineage>
</organism>
<accession>A0A1M6EI31</accession>
<gene>
    <name evidence="2" type="ORF">SAMN04488508_103418</name>
</gene>
<evidence type="ECO:0000313" key="2">
    <source>
        <dbReference type="EMBL" id="SHI85126.1"/>
    </source>
</evidence>
<dbReference type="RefSeq" id="WP_073315748.1">
    <property type="nucleotide sequence ID" value="NZ_FQYP01000003.1"/>
</dbReference>
<dbReference type="EMBL" id="FQYP01000003">
    <property type="protein sequence ID" value="SHI85126.1"/>
    <property type="molecule type" value="Genomic_DNA"/>
</dbReference>
<evidence type="ECO:0008006" key="4">
    <source>
        <dbReference type="Google" id="ProtNLM"/>
    </source>
</evidence>
<protein>
    <recommendedName>
        <fullName evidence="4">DUF4468 domain-containing protein</fullName>
    </recommendedName>
</protein>
<keyword evidence="3" id="KW-1185">Reference proteome</keyword>
<dbReference type="AlphaFoldDB" id="A0A1M6EI31"/>
<keyword evidence="1" id="KW-0732">Signal</keyword>
<dbReference type="STRING" id="570521.SAMN04488508_103418"/>
<feature type="signal peptide" evidence="1">
    <location>
        <begin position="1"/>
        <end position="18"/>
    </location>
</feature>
<evidence type="ECO:0000313" key="3">
    <source>
        <dbReference type="Proteomes" id="UP000184432"/>
    </source>
</evidence>
<sequence>MRLCNFIWLMCFVTLSYAQEEFTKVDLSFRALQEAIAKKDTLITYVSKNYKCSENLSGRIQYYYKENQLKLIKHTYQQGFARDVYLEFFFVENDTIRLKTSISEIIRMNTLYKESSQGVSSLSAEKVVEVIEHVLFFEGNSSVGCYERRHGEKLSQWDADYFETIPFEKSNCQEDVEDIRFKYRLLRKAEKKLENYSNRKPSCIFHLW</sequence>
<feature type="chain" id="PRO_5012454947" description="DUF4468 domain-containing protein" evidence="1">
    <location>
        <begin position="19"/>
        <end position="208"/>
    </location>
</feature>